<keyword evidence="3" id="KW-1185">Reference proteome</keyword>
<keyword evidence="1" id="KW-1133">Transmembrane helix</keyword>
<feature type="transmembrane region" description="Helical" evidence="1">
    <location>
        <begin position="7"/>
        <end position="25"/>
    </location>
</feature>
<dbReference type="Proteomes" id="UP000249762">
    <property type="component" value="Unassembled WGS sequence"/>
</dbReference>
<dbReference type="OrthoDB" id="402733at2"/>
<dbReference type="EMBL" id="QKVO01000005">
    <property type="protein sequence ID" value="RAO95056.1"/>
    <property type="molecule type" value="Genomic_DNA"/>
</dbReference>
<accession>A0A328PPJ0</accession>
<dbReference type="AlphaFoldDB" id="A0A328PPJ0"/>
<comment type="caution">
    <text evidence="2">The sequence shown here is derived from an EMBL/GenBank/DDBJ whole genome shotgun (WGS) entry which is preliminary data.</text>
</comment>
<organism evidence="2 3">
    <name type="scientific">Mycoplasma wenyonii</name>
    <dbReference type="NCBI Taxonomy" id="65123"/>
    <lineage>
        <taxon>Bacteria</taxon>
        <taxon>Bacillati</taxon>
        <taxon>Mycoplasmatota</taxon>
        <taxon>Mollicutes</taxon>
        <taxon>Mycoplasmataceae</taxon>
        <taxon>Mycoplasma</taxon>
    </lineage>
</organism>
<reference evidence="3" key="1">
    <citation type="submission" date="2018-06" db="EMBL/GenBank/DDBJ databases">
        <authorList>
            <person name="Martinez Ocampo F."/>
            <person name="Quiroz Castaneda R.E."/>
            <person name="Rojas Lopez X."/>
        </authorList>
    </citation>
    <scope>NUCLEOTIDE SEQUENCE [LARGE SCALE GENOMIC DNA]</scope>
    <source>
        <strain evidence="3">INIFAP02</strain>
    </source>
</reference>
<evidence type="ECO:0000256" key="1">
    <source>
        <dbReference type="SAM" id="Phobius"/>
    </source>
</evidence>
<sequence>MSRKHRWILGVGGLIGLGGVGFFLLNRHLNLVPLPALGGASNRSFNSRDLDSSSKRVEFKGNSMGSLDLGNLGSSGGLKSLELNPDLNFKFLDDGLSDSFDVLSSFSAIKNIFSEIFREGQVIGIDKDILKTYEQMMSGQNLHDHVKNFQSIKGKVQGWVNKGGIKQKRDKSQELPALTAGERVALRDFYYLFSYLTQQSQHYHSRLYDAGKDSSANIPSTFKTTSAPELRDIQKALNDMQWDREKVKVQVKYLTPTGTLKNRHPKPYKENSYGWGNWARNPFRHFFGSKEEYEKIMEESNNSQQALEEYVASKRAGALFGFLVGIHPDAIYGDLSEFKKGIEGPEHTVEYQVAKSLFEWMGKLNTKK</sequence>
<evidence type="ECO:0000313" key="3">
    <source>
        <dbReference type="Proteomes" id="UP000249762"/>
    </source>
</evidence>
<gene>
    <name evidence="2" type="ORF">DNK47_01760</name>
</gene>
<protein>
    <submittedName>
        <fullName evidence="2">Uncharacterized protein</fullName>
    </submittedName>
</protein>
<keyword evidence="1" id="KW-0472">Membrane</keyword>
<evidence type="ECO:0000313" key="2">
    <source>
        <dbReference type="EMBL" id="RAO95056.1"/>
    </source>
</evidence>
<proteinExistence type="predicted"/>
<keyword evidence="1" id="KW-0812">Transmembrane</keyword>
<name>A0A328PPJ0_9MOLU</name>
<dbReference type="RefSeq" id="WP_112665393.1">
    <property type="nucleotide sequence ID" value="NZ_QKVO01000005.1"/>
</dbReference>